<gene>
    <name evidence="2" type="ORF">METZ01_LOCUS15582</name>
</gene>
<organism evidence="2">
    <name type="scientific">marine metagenome</name>
    <dbReference type="NCBI Taxonomy" id="408172"/>
    <lineage>
        <taxon>unclassified sequences</taxon>
        <taxon>metagenomes</taxon>
        <taxon>ecological metagenomes</taxon>
    </lineage>
</organism>
<dbReference type="InterPro" id="IPR050177">
    <property type="entry name" value="Lipid_A_modif_metabolic_enz"/>
</dbReference>
<proteinExistence type="predicted"/>
<accession>A0A381P927</accession>
<feature type="domain" description="NAD-dependent epimerase/dehydratase" evidence="1">
    <location>
        <begin position="2"/>
        <end position="213"/>
    </location>
</feature>
<evidence type="ECO:0000259" key="1">
    <source>
        <dbReference type="Pfam" id="PF01370"/>
    </source>
</evidence>
<dbReference type="InterPro" id="IPR001509">
    <property type="entry name" value="Epimerase_deHydtase"/>
</dbReference>
<protein>
    <recommendedName>
        <fullName evidence="1">NAD-dependent epimerase/dehydratase domain-containing protein</fullName>
    </recommendedName>
</protein>
<dbReference type="Gene3D" id="3.40.50.720">
    <property type="entry name" value="NAD(P)-binding Rossmann-like Domain"/>
    <property type="match status" value="1"/>
</dbReference>
<dbReference type="AlphaFoldDB" id="A0A381P927"/>
<dbReference type="PANTHER" id="PTHR43245">
    <property type="entry name" value="BIFUNCTIONAL POLYMYXIN RESISTANCE PROTEIN ARNA"/>
    <property type="match status" value="1"/>
</dbReference>
<dbReference type="SUPFAM" id="SSF51735">
    <property type="entry name" value="NAD(P)-binding Rossmann-fold domains"/>
    <property type="match status" value="1"/>
</dbReference>
<dbReference type="Gene3D" id="3.90.25.10">
    <property type="entry name" value="UDP-galactose 4-epimerase, domain 1"/>
    <property type="match status" value="1"/>
</dbReference>
<sequence>VVDAYLERGDRVWVVDDLSSGSLANVNEKAEFVEMGIQDPDLRGLFRDVGFDLVSLHAAQIDVRTSVEDPARDASINVLGMLNVVEGARESGTRRIVYVSSGGVVYGEPEEIPTPERAAKLPLSPYGVAKLSGEYYLHYYEVVHGIEYVALRYANVFGPRQDPHGEAGVVAIFCERLQSAEELTIFGDGEQTRDYVYVKDVVVANLLASEMVLKPGPDIDAVAFNVGTGAGTSVNRLADVLESIAENRPGRVYREARAGELRHSTLDVSRFAECGWAARHTLEDGLRETFDFIAHQKIGA</sequence>
<name>A0A381P927_9ZZZZ</name>
<feature type="non-terminal residue" evidence="2">
    <location>
        <position position="1"/>
    </location>
</feature>
<dbReference type="Pfam" id="PF01370">
    <property type="entry name" value="Epimerase"/>
    <property type="match status" value="1"/>
</dbReference>
<dbReference type="EMBL" id="UINC01000888">
    <property type="protein sequence ID" value="SUZ62728.1"/>
    <property type="molecule type" value="Genomic_DNA"/>
</dbReference>
<evidence type="ECO:0000313" key="2">
    <source>
        <dbReference type="EMBL" id="SUZ62728.1"/>
    </source>
</evidence>
<dbReference type="PANTHER" id="PTHR43245:SF13">
    <property type="entry name" value="UDP-D-APIOSE_UDP-D-XYLOSE SYNTHASE 2"/>
    <property type="match status" value="1"/>
</dbReference>
<dbReference type="InterPro" id="IPR036291">
    <property type="entry name" value="NAD(P)-bd_dom_sf"/>
</dbReference>
<reference evidence="2" key="1">
    <citation type="submission" date="2018-05" db="EMBL/GenBank/DDBJ databases">
        <authorList>
            <person name="Lanie J.A."/>
            <person name="Ng W.-L."/>
            <person name="Kazmierczak K.M."/>
            <person name="Andrzejewski T.M."/>
            <person name="Davidsen T.M."/>
            <person name="Wayne K.J."/>
            <person name="Tettelin H."/>
            <person name="Glass J.I."/>
            <person name="Rusch D."/>
            <person name="Podicherti R."/>
            <person name="Tsui H.-C.T."/>
            <person name="Winkler M.E."/>
        </authorList>
    </citation>
    <scope>NUCLEOTIDE SEQUENCE</scope>
</reference>